<dbReference type="RefSeq" id="WP_345235581.1">
    <property type="nucleotide sequence ID" value="NZ_BAABGZ010000017.1"/>
</dbReference>
<gene>
    <name evidence="1" type="ORF">GCM10023185_16810</name>
</gene>
<proteinExistence type="predicted"/>
<name>A0ABP8IA91_9BACT</name>
<organism evidence="1 2">
    <name type="scientific">Hymenobacter saemangeumensis</name>
    <dbReference type="NCBI Taxonomy" id="1084522"/>
    <lineage>
        <taxon>Bacteria</taxon>
        <taxon>Pseudomonadati</taxon>
        <taxon>Bacteroidota</taxon>
        <taxon>Cytophagia</taxon>
        <taxon>Cytophagales</taxon>
        <taxon>Hymenobacteraceae</taxon>
        <taxon>Hymenobacter</taxon>
    </lineage>
</organism>
<comment type="caution">
    <text evidence="1">The sequence shown here is derived from an EMBL/GenBank/DDBJ whole genome shotgun (WGS) entry which is preliminary data.</text>
</comment>
<dbReference type="EMBL" id="BAABGZ010000017">
    <property type="protein sequence ID" value="GAA4354721.1"/>
    <property type="molecule type" value="Genomic_DNA"/>
</dbReference>
<evidence type="ECO:0000313" key="2">
    <source>
        <dbReference type="Proteomes" id="UP001501153"/>
    </source>
</evidence>
<accession>A0ABP8IA91</accession>
<dbReference type="Proteomes" id="UP001501153">
    <property type="component" value="Unassembled WGS sequence"/>
</dbReference>
<evidence type="ECO:0000313" key="1">
    <source>
        <dbReference type="EMBL" id="GAA4354721.1"/>
    </source>
</evidence>
<reference evidence="2" key="1">
    <citation type="journal article" date="2019" name="Int. J. Syst. Evol. Microbiol.">
        <title>The Global Catalogue of Microorganisms (GCM) 10K type strain sequencing project: providing services to taxonomists for standard genome sequencing and annotation.</title>
        <authorList>
            <consortium name="The Broad Institute Genomics Platform"/>
            <consortium name="The Broad Institute Genome Sequencing Center for Infectious Disease"/>
            <person name="Wu L."/>
            <person name="Ma J."/>
        </authorList>
    </citation>
    <scope>NUCLEOTIDE SEQUENCE [LARGE SCALE GENOMIC DNA]</scope>
    <source>
        <strain evidence="2">JCM 17923</strain>
    </source>
</reference>
<sequence>MRFRSLLTYLSLLPLGACTRCKDFDNASEFYSAKLPDYTETGANKLGCHLGPQVWTVLGRQDLSGSGGSGPEWLPNALGVELENTPRLPRSLRLTGAMTGARSSRIFYNTRIQLTFLPTDSLGTLRRLGEADYSLVPAGQPYEYMQVENLLTDTKYSSRARRPVRLVISHLNRQRRIISGRFEGWVYGGPNGRDSLEVSDGRFDVTY</sequence>
<protein>
    <submittedName>
        <fullName evidence="1">Uncharacterized protein</fullName>
    </submittedName>
</protein>
<keyword evidence="2" id="KW-1185">Reference proteome</keyword>